<keyword evidence="3" id="KW-1185">Reference proteome</keyword>
<proteinExistence type="predicted"/>
<dbReference type="Proteomes" id="UP000886520">
    <property type="component" value="Chromosome 7"/>
</dbReference>
<feature type="region of interest" description="Disordered" evidence="1">
    <location>
        <begin position="1"/>
        <end position="42"/>
    </location>
</feature>
<accession>A0A9D4V201</accession>
<dbReference type="PANTHER" id="PTHR31722">
    <property type="entry name" value="OS06G0675200 PROTEIN"/>
    <property type="match status" value="1"/>
</dbReference>
<evidence type="ECO:0000313" key="2">
    <source>
        <dbReference type="EMBL" id="KAI5077975.1"/>
    </source>
</evidence>
<feature type="compositionally biased region" description="Basic and acidic residues" evidence="1">
    <location>
        <begin position="29"/>
        <end position="41"/>
    </location>
</feature>
<dbReference type="AlphaFoldDB" id="A0A9D4V201"/>
<evidence type="ECO:0000313" key="3">
    <source>
        <dbReference type="Proteomes" id="UP000886520"/>
    </source>
</evidence>
<dbReference type="PANTHER" id="PTHR31722:SF0">
    <property type="entry name" value="OS06G0675200 PROTEIN"/>
    <property type="match status" value="1"/>
</dbReference>
<gene>
    <name evidence="2" type="ORF">GOP47_0007799</name>
</gene>
<reference evidence="2" key="1">
    <citation type="submission" date="2021-01" db="EMBL/GenBank/DDBJ databases">
        <title>Adiantum capillus-veneris genome.</title>
        <authorList>
            <person name="Fang Y."/>
            <person name="Liao Q."/>
        </authorList>
    </citation>
    <scope>NUCLEOTIDE SEQUENCE</scope>
    <source>
        <strain evidence="2">H3</strain>
        <tissue evidence="2">Leaf</tissue>
    </source>
</reference>
<dbReference type="OrthoDB" id="1920857at2759"/>
<sequence length="366" mass="40187">MDQACTAPSRNSSGRLSLQQLDDNAAKPCTDHQLKTKERSSDGNAMSEFEFVLSVTSVHGGTAHDVGHNMLAADQLFSEGKLLPLYVPEFIDGFDDSRNPHDEVDEVKAPARSSTLLGKPAKAIIHNDTNADNIVIKSSDLILPASLKASRCSVKLKCLVLLKRLARSICSCAVTGDVNFTYARLTRRKVKRAEKVKYRSALPHELSVSGRSEDAIRSSVGMRSSEGNIHTLKNFSQVQCRESCVLLNAANGSSKGQHAALKTVTNGLRSLSVSRVKGLDRSNMSSYSPKSLRRKYDQLKIMRQREGWRVLERSSSYNGSMYRMRVAPVLNVPIVCMSRSKSVNSATDPGSSHNLFSKSNNSHAKF</sequence>
<comment type="caution">
    <text evidence="2">The sequence shown here is derived from an EMBL/GenBank/DDBJ whole genome shotgun (WGS) entry which is preliminary data.</text>
</comment>
<organism evidence="2 3">
    <name type="scientific">Adiantum capillus-veneris</name>
    <name type="common">Maidenhair fern</name>
    <dbReference type="NCBI Taxonomy" id="13818"/>
    <lineage>
        <taxon>Eukaryota</taxon>
        <taxon>Viridiplantae</taxon>
        <taxon>Streptophyta</taxon>
        <taxon>Embryophyta</taxon>
        <taxon>Tracheophyta</taxon>
        <taxon>Polypodiopsida</taxon>
        <taxon>Polypodiidae</taxon>
        <taxon>Polypodiales</taxon>
        <taxon>Pteridineae</taxon>
        <taxon>Pteridaceae</taxon>
        <taxon>Vittarioideae</taxon>
        <taxon>Adiantum</taxon>
    </lineage>
</organism>
<name>A0A9D4V201_ADICA</name>
<feature type="compositionally biased region" description="Polar residues" evidence="1">
    <location>
        <begin position="1"/>
        <end position="22"/>
    </location>
</feature>
<evidence type="ECO:0000256" key="1">
    <source>
        <dbReference type="SAM" id="MobiDB-lite"/>
    </source>
</evidence>
<dbReference type="EMBL" id="JABFUD020000007">
    <property type="protein sequence ID" value="KAI5077975.1"/>
    <property type="molecule type" value="Genomic_DNA"/>
</dbReference>
<feature type="region of interest" description="Disordered" evidence="1">
    <location>
        <begin position="342"/>
        <end position="366"/>
    </location>
</feature>
<protein>
    <submittedName>
        <fullName evidence="2">Uncharacterized protein</fullName>
    </submittedName>
</protein>